<dbReference type="Proteomes" id="UP000294558">
    <property type="component" value="Unassembled WGS sequence"/>
</dbReference>
<gene>
    <name evidence="1" type="ORF">BDK89_3558</name>
</gene>
<name>A0A4R7I3A5_9ACTN</name>
<proteinExistence type="predicted"/>
<sequence>MRAVSTIDLHTDVAVERTTDGPALEPTTPDGPVMWRWERDLPGPVAQLAQELASGDWFELRVTSAVDQIAEAVTRGLIEIGVADGPARRALVDDVALLGRTVAEAAARSHVLVRVEVNAAEMCPVFHQDANVMRLLCTYAGPGTEWLPEPSVDRSELGLQGRTPADANAAIASGPSRHSLPGEVLILTGSKFDERGVGAIHKSPSAELGSRLFVAIDPLDDDPGCRDGCC</sequence>
<protein>
    <submittedName>
        <fullName evidence="1">Uncharacterized protein DUF1826</fullName>
    </submittedName>
</protein>
<comment type="caution">
    <text evidence="1">The sequence shown here is derived from an EMBL/GenBank/DDBJ whole genome shotgun (WGS) entry which is preliminary data.</text>
</comment>
<dbReference type="EMBL" id="SOAU01000001">
    <property type="protein sequence ID" value="TDT17945.1"/>
    <property type="molecule type" value="Genomic_DNA"/>
</dbReference>
<evidence type="ECO:0000313" key="1">
    <source>
        <dbReference type="EMBL" id="TDT17945.1"/>
    </source>
</evidence>
<accession>A0A4R7I3A5</accession>
<organism evidence="1 2">
    <name type="scientific">Ilumatobacter fluminis</name>
    <dbReference type="NCBI Taxonomy" id="467091"/>
    <lineage>
        <taxon>Bacteria</taxon>
        <taxon>Bacillati</taxon>
        <taxon>Actinomycetota</taxon>
        <taxon>Acidimicrobiia</taxon>
        <taxon>Acidimicrobiales</taxon>
        <taxon>Ilumatobacteraceae</taxon>
        <taxon>Ilumatobacter</taxon>
    </lineage>
</organism>
<keyword evidence="2" id="KW-1185">Reference proteome</keyword>
<dbReference type="InterPro" id="IPR014955">
    <property type="entry name" value="DUF1826"/>
</dbReference>
<dbReference type="Pfam" id="PF08856">
    <property type="entry name" value="DUF1826"/>
    <property type="match status" value="1"/>
</dbReference>
<evidence type="ECO:0000313" key="2">
    <source>
        <dbReference type="Proteomes" id="UP000294558"/>
    </source>
</evidence>
<dbReference type="AlphaFoldDB" id="A0A4R7I3A5"/>
<reference evidence="1 2" key="1">
    <citation type="submission" date="2019-03" db="EMBL/GenBank/DDBJ databases">
        <title>Sequencing the genomes of 1000 actinobacteria strains.</title>
        <authorList>
            <person name="Klenk H.-P."/>
        </authorList>
    </citation>
    <scope>NUCLEOTIDE SEQUENCE [LARGE SCALE GENOMIC DNA]</scope>
    <source>
        <strain evidence="1 2">DSM 18936</strain>
    </source>
</reference>